<dbReference type="Proteomes" id="UP000308600">
    <property type="component" value="Unassembled WGS sequence"/>
</dbReference>
<name>A0ACD3A4S1_9AGAR</name>
<keyword evidence="2" id="KW-1185">Reference proteome</keyword>
<evidence type="ECO:0000313" key="2">
    <source>
        <dbReference type="Proteomes" id="UP000308600"/>
    </source>
</evidence>
<reference evidence="1 2" key="1">
    <citation type="journal article" date="2019" name="Nat. Ecol. Evol.">
        <title>Megaphylogeny resolves global patterns of mushroom evolution.</title>
        <authorList>
            <person name="Varga T."/>
            <person name="Krizsan K."/>
            <person name="Foldi C."/>
            <person name="Dima B."/>
            <person name="Sanchez-Garcia M."/>
            <person name="Sanchez-Ramirez S."/>
            <person name="Szollosi G.J."/>
            <person name="Szarkandi J.G."/>
            <person name="Papp V."/>
            <person name="Albert L."/>
            <person name="Andreopoulos W."/>
            <person name="Angelini C."/>
            <person name="Antonin V."/>
            <person name="Barry K.W."/>
            <person name="Bougher N.L."/>
            <person name="Buchanan P."/>
            <person name="Buyck B."/>
            <person name="Bense V."/>
            <person name="Catcheside P."/>
            <person name="Chovatia M."/>
            <person name="Cooper J."/>
            <person name="Damon W."/>
            <person name="Desjardin D."/>
            <person name="Finy P."/>
            <person name="Geml J."/>
            <person name="Haridas S."/>
            <person name="Hughes K."/>
            <person name="Justo A."/>
            <person name="Karasinski D."/>
            <person name="Kautmanova I."/>
            <person name="Kiss B."/>
            <person name="Kocsube S."/>
            <person name="Kotiranta H."/>
            <person name="LaButti K.M."/>
            <person name="Lechner B.E."/>
            <person name="Liimatainen K."/>
            <person name="Lipzen A."/>
            <person name="Lukacs Z."/>
            <person name="Mihaltcheva S."/>
            <person name="Morgado L.N."/>
            <person name="Niskanen T."/>
            <person name="Noordeloos M.E."/>
            <person name="Ohm R.A."/>
            <person name="Ortiz-Santana B."/>
            <person name="Ovrebo C."/>
            <person name="Racz N."/>
            <person name="Riley R."/>
            <person name="Savchenko A."/>
            <person name="Shiryaev A."/>
            <person name="Soop K."/>
            <person name="Spirin V."/>
            <person name="Szebenyi C."/>
            <person name="Tomsovsky M."/>
            <person name="Tulloss R.E."/>
            <person name="Uehling J."/>
            <person name="Grigoriev I.V."/>
            <person name="Vagvolgyi C."/>
            <person name="Papp T."/>
            <person name="Martin F.M."/>
            <person name="Miettinen O."/>
            <person name="Hibbett D.S."/>
            <person name="Nagy L.G."/>
        </authorList>
    </citation>
    <scope>NUCLEOTIDE SEQUENCE [LARGE SCALE GENOMIC DNA]</scope>
    <source>
        <strain evidence="1 2">NL-1719</strain>
    </source>
</reference>
<sequence length="226" mass="25108">MLGIKILYRTHAAALWDSFQQSVHTPTSWSPQSSNGSATLVKIEKKYLFAGEMVVEIVEVPEDSQDAKKWPRWEPPNTSKAEKEVRMDNGAPPSQNGERNASVRSFSQNILPSTPTPISTAPPPSNLSTTPTPLRKPGPRKPKTTLATPPSLLGGPKPKKLTTLDKSAMDWKAHVDEEQSKSGLKDDLEANRRGGGYLEKVDFLKRVDERKEDKLEGMKNGKRRRV</sequence>
<protein>
    <submittedName>
        <fullName evidence="1">Uncharacterized protein</fullName>
    </submittedName>
</protein>
<evidence type="ECO:0000313" key="1">
    <source>
        <dbReference type="EMBL" id="TFK60690.1"/>
    </source>
</evidence>
<organism evidence="1 2">
    <name type="scientific">Pluteus cervinus</name>
    <dbReference type="NCBI Taxonomy" id="181527"/>
    <lineage>
        <taxon>Eukaryota</taxon>
        <taxon>Fungi</taxon>
        <taxon>Dikarya</taxon>
        <taxon>Basidiomycota</taxon>
        <taxon>Agaricomycotina</taxon>
        <taxon>Agaricomycetes</taxon>
        <taxon>Agaricomycetidae</taxon>
        <taxon>Agaricales</taxon>
        <taxon>Pluteineae</taxon>
        <taxon>Pluteaceae</taxon>
        <taxon>Pluteus</taxon>
    </lineage>
</organism>
<dbReference type="EMBL" id="ML208743">
    <property type="protein sequence ID" value="TFK60690.1"/>
    <property type="molecule type" value="Genomic_DNA"/>
</dbReference>
<accession>A0ACD3A4S1</accession>
<gene>
    <name evidence="1" type="ORF">BDN72DRAFT_828736</name>
</gene>
<proteinExistence type="predicted"/>